<reference evidence="3" key="1">
    <citation type="journal article" date="2017" name="Mycologia">
        <title>Fusarium algeriense, sp. nov., a novel toxigenic crown rot pathogen of durum wheat from Algeria is nested in the Fusarium burgessii species complex.</title>
        <authorList>
            <person name="Laraba I."/>
            <person name="Keddad A."/>
            <person name="Boureghda H."/>
            <person name="Abdallah N."/>
            <person name="Vaughan M.M."/>
            <person name="Proctor R.H."/>
            <person name="Busman M."/>
            <person name="O'Donnell K."/>
        </authorList>
    </citation>
    <scope>NUCLEOTIDE SEQUENCE</scope>
    <source>
        <strain evidence="3">NRRL 25174</strain>
    </source>
</reference>
<evidence type="ECO:0000256" key="1">
    <source>
        <dbReference type="ARBA" id="ARBA00022737"/>
    </source>
</evidence>
<accession>A0A9P5DXZ4</accession>
<dbReference type="EMBL" id="PVQB02000197">
    <property type="protein sequence ID" value="KAF4341381.1"/>
    <property type="molecule type" value="Genomic_DNA"/>
</dbReference>
<comment type="caution">
    <text evidence="3">The sequence shown here is derived from an EMBL/GenBank/DDBJ whole genome shotgun (WGS) entry which is preliminary data.</text>
</comment>
<dbReference type="InterPro" id="IPR027417">
    <property type="entry name" value="P-loop_NTPase"/>
</dbReference>
<reference evidence="3" key="2">
    <citation type="submission" date="2020-02" db="EMBL/GenBank/DDBJ databases">
        <title>Identification and distribution of gene clusters putatively required for synthesis of sphingolipid metabolism inhibitors in phylogenetically diverse species of the filamentous fungus Fusarium.</title>
        <authorList>
            <person name="Kim H.-S."/>
            <person name="Busman M."/>
            <person name="Brown D.W."/>
            <person name="Divon H."/>
            <person name="Uhlig S."/>
            <person name="Proctor R.H."/>
        </authorList>
    </citation>
    <scope>NUCLEOTIDE SEQUENCE</scope>
    <source>
        <strain evidence="3">NRRL 25174</strain>
    </source>
</reference>
<dbReference type="AlphaFoldDB" id="A0A9P5DXZ4"/>
<evidence type="ECO:0000259" key="2">
    <source>
        <dbReference type="Pfam" id="PF24883"/>
    </source>
</evidence>
<feature type="domain" description="Nephrocystin 3-like N-terminal" evidence="2">
    <location>
        <begin position="51"/>
        <end position="216"/>
    </location>
</feature>
<evidence type="ECO:0000313" key="4">
    <source>
        <dbReference type="Proteomes" id="UP000730481"/>
    </source>
</evidence>
<dbReference type="PANTHER" id="PTHR10039">
    <property type="entry name" value="AMELOGENIN"/>
    <property type="match status" value="1"/>
</dbReference>
<organism evidence="3 4">
    <name type="scientific">Fusarium beomiforme</name>
    <dbReference type="NCBI Taxonomy" id="44412"/>
    <lineage>
        <taxon>Eukaryota</taxon>
        <taxon>Fungi</taxon>
        <taxon>Dikarya</taxon>
        <taxon>Ascomycota</taxon>
        <taxon>Pezizomycotina</taxon>
        <taxon>Sordariomycetes</taxon>
        <taxon>Hypocreomycetidae</taxon>
        <taxon>Hypocreales</taxon>
        <taxon>Nectriaceae</taxon>
        <taxon>Fusarium</taxon>
        <taxon>Fusarium burgessii species complex</taxon>
    </lineage>
</organism>
<dbReference type="Pfam" id="PF24883">
    <property type="entry name" value="NPHP3_N"/>
    <property type="match status" value="1"/>
</dbReference>
<dbReference type="PANTHER" id="PTHR10039:SF14">
    <property type="entry name" value="NACHT DOMAIN-CONTAINING PROTEIN"/>
    <property type="match status" value="1"/>
</dbReference>
<protein>
    <recommendedName>
        <fullName evidence="2">Nephrocystin 3-like N-terminal domain-containing protein</fullName>
    </recommendedName>
</protein>
<dbReference type="Gene3D" id="1.25.40.10">
    <property type="entry name" value="Tetratricopeptide repeat domain"/>
    <property type="match status" value="2"/>
</dbReference>
<dbReference type="InterPro" id="IPR011990">
    <property type="entry name" value="TPR-like_helical_dom_sf"/>
</dbReference>
<dbReference type="OrthoDB" id="21416at2759"/>
<dbReference type="Proteomes" id="UP000730481">
    <property type="component" value="Unassembled WGS sequence"/>
</dbReference>
<proteinExistence type="predicted"/>
<sequence>MEVMDAIEVKKGASSKELDVSKIYNWFSPLANPIAARPEGLGATAPDAQPEWLKTNPKYQKWLQDNFPSLLWIVGKPGCGKSTLAHQTCSTLSQTQHTVVTHAFKSNVSTQERSRASLAISILTQLLPSSHPVTEFQKKIFAQLVPSYNQYRSRFEDCPFEQLWPHCVSLLKKERDFVLIVDALDECSFDHSGQAKELMECLAKVPDCKNGKVVIFCRPNHMFGIGTSSTVEANEIRITEEDTLSEITAFCDSASAKLEIPPRMQLQVASRAKRDAQGSFLWATQFLHEFVGARDLDTYKTILEEYPIDSWSVYTKGWKKLVSTLNERDWSNCRDVFLMLLGARRQFDVNELEDALRLIPDSKAAAFIIETHCRPLIHVIDGNVRLSHASVRDFLLRDVIFSMSEPDATLARKCLEFLLQEMYASKDRIGQRLRKNIGGGGSDHKHDKSFYEYAARNWYIHLTKLSSPDKNLLELANRFLHLLQFAYWAEYSITDMGDFQAIRSTEITLTVWLKGLSHHDRSLLHLDDYFEFPYRNLTRVFKANGEDKVLQWLALMHLGFYYFDKGRMTEMADVREKVATGLTDLLGRRHPLTLRALSDAAYTFLFNNELRTARRLYKEVADDQHEVVGGDDPSPYFTLVFKAQAEYLMLDSSTALSTLADSLAGFIRTTGPQSNGYLIAQLWYAVANASAGHIGQAIKMMEFIRDKRKEQYGPEDSFGVATQIFVGDLYRKLGSEREALQNIEPALRFRRGFWPISHFLTLDTAIVLAITYRDFGKDDECAEIIQELEEHAGLDREQNRVRSCQVKHLRALLLFENGHLDKPIRMLEALLIQTGEEHNNRALQWVRLDLAYMLRYRGGEGDEGLASSLFDGVVTDLANDPDDEPDPPRWLEIAEGALKLLRAALGSRGDFVDVARGAGCGYGMDEIAEGFG</sequence>
<gene>
    <name evidence="3" type="ORF">FBEOM_4730</name>
</gene>
<dbReference type="SUPFAM" id="SSF48452">
    <property type="entry name" value="TPR-like"/>
    <property type="match status" value="1"/>
</dbReference>
<dbReference type="Gene3D" id="3.40.50.300">
    <property type="entry name" value="P-loop containing nucleotide triphosphate hydrolases"/>
    <property type="match status" value="1"/>
</dbReference>
<name>A0A9P5DXZ4_9HYPO</name>
<keyword evidence="1" id="KW-0677">Repeat</keyword>
<dbReference type="InterPro" id="IPR056884">
    <property type="entry name" value="NPHP3-like_N"/>
</dbReference>
<keyword evidence="4" id="KW-1185">Reference proteome</keyword>
<evidence type="ECO:0000313" key="3">
    <source>
        <dbReference type="EMBL" id="KAF4341381.1"/>
    </source>
</evidence>
<dbReference type="SUPFAM" id="SSF52540">
    <property type="entry name" value="P-loop containing nucleoside triphosphate hydrolases"/>
    <property type="match status" value="1"/>
</dbReference>